<proteinExistence type="inferred from homology"/>
<evidence type="ECO:0000256" key="2">
    <source>
        <dbReference type="ARBA" id="ARBA00023002"/>
    </source>
</evidence>
<dbReference type="InterPro" id="IPR002347">
    <property type="entry name" value="SDR_fam"/>
</dbReference>
<dbReference type="EMBL" id="CDPU01000003">
    <property type="protein sequence ID" value="CEO45999.1"/>
    <property type="molecule type" value="Genomic_DNA"/>
</dbReference>
<protein>
    <recommendedName>
        <fullName evidence="4">N-acetyltransferase domain-containing protein</fullName>
    </recommendedName>
</protein>
<evidence type="ECO:0000259" key="4">
    <source>
        <dbReference type="PROSITE" id="PS51186"/>
    </source>
</evidence>
<dbReference type="SUPFAM" id="SSF55729">
    <property type="entry name" value="Acyl-CoA N-acyltransferases (Nat)"/>
    <property type="match status" value="1"/>
</dbReference>
<dbReference type="Gene3D" id="3.40.630.30">
    <property type="match status" value="1"/>
</dbReference>
<dbReference type="PANTHER" id="PTHR43976:SF16">
    <property type="entry name" value="SHORT-CHAIN DEHYDROGENASE_REDUCTASE FAMILY PROTEIN"/>
    <property type="match status" value="1"/>
</dbReference>
<dbReference type="Pfam" id="PF00106">
    <property type="entry name" value="adh_short"/>
    <property type="match status" value="1"/>
</dbReference>
<dbReference type="Gene3D" id="3.40.50.720">
    <property type="entry name" value="NAD(P)-binding Rossmann-like Domain"/>
    <property type="match status" value="1"/>
</dbReference>
<organism evidence="5">
    <name type="scientific">Bionectria ochroleuca</name>
    <name type="common">Gliocladium roseum</name>
    <dbReference type="NCBI Taxonomy" id="29856"/>
    <lineage>
        <taxon>Eukaryota</taxon>
        <taxon>Fungi</taxon>
        <taxon>Dikarya</taxon>
        <taxon>Ascomycota</taxon>
        <taxon>Pezizomycotina</taxon>
        <taxon>Sordariomycetes</taxon>
        <taxon>Hypocreomycetidae</taxon>
        <taxon>Hypocreales</taxon>
        <taxon>Bionectriaceae</taxon>
        <taxon>Clonostachys</taxon>
    </lineage>
</organism>
<gene>
    <name evidence="5" type="ORF">BN869_000002054_1</name>
</gene>
<reference evidence="5" key="1">
    <citation type="submission" date="2015-01" db="EMBL/GenBank/DDBJ databases">
        <authorList>
            <person name="Durling Mikael"/>
        </authorList>
    </citation>
    <scope>NUCLEOTIDE SEQUENCE</scope>
</reference>
<feature type="domain" description="N-acetyltransferase" evidence="4">
    <location>
        <begin position="91"/>
        <end position="240"/>
    </location>
</feature>
<dbReference type="SUPFAM" id="SSF51735">
    <property type="entry name" value="NAD(P)-binding Rossmann-fold domains"/>
    <property type="match status" value="1"/>
</dbReference>
<dbReference type="CDD" id="cd04301">
    <property type="entry name" value="NAT_SF"/>
    <property type="match status" value="1"/>
</dbReference>
<dbReference type="PRINTS" id="PR00080">
    <property type="entry name" value="SDRFAMILY"/>
</dbReference>
<dbReference type="CDD" id="cd05374">
    <property type="entry name" value="17beta-HSD-like_SDR_c"/>
    <property type="match status" value="1"/>
</dbReference>
<dbReference type="PROSITE" id="PS51186">
    <property type="entry name" value="GNAT"/>
    <property type="match status" value="1"/>
</dbReference>
<dbReference type="PANTHER" id="PTHR43976">
    <property type="entry name" value="SHORT CHAIN DEHYDROGENASE"/>
    <property type="match status" value="1"/>
</dbReference>
<keyword evidence="2" id="KW-0560">Oxidoreductase</keyword>
<dbReference type="InterPro" id="IPR000182">
    <property type="entry name" value="GNAT_dom"/>
</dbReference>
<name>A0A0B7JM91_BIOOC</name>
<accession>A0A0B7JM91</accession>
<dbReference type="AlphaFoldDB" id="A0A0B7JM91"/>
<dbReference type="GO" id="GO:0016747">
    <property type="term" value="F:acyltransferase activity, transferring groups other than amino-acyl groups"/>
    <property type="evidence" value="ECO:0007669"/>
    <property type="project" value="InterPro"/>
</dbReference>
<evidence type="ECO:0000256" key="3">
    <source>
        <dbReference type="RuleBase" id="RU000363"/>
    </source>
</evidence>
<dbReference type="Pfam" id="PF13508">
    <property type="entry name" value="Acetyltransf_7"/>
    <property type="match status" value="1"/>
</dbReference>
<dbReference type="PRINTS" id="PR00081">
    <property type="entry name" value="GDHRDH"/>
</dbReference>
<dbReference type="InterPro" id="IPR051911">
    <property type="entry name" value="SDR_oxidoreductase"/>
</dbReference>
<dbReference type="GO" id="GO:0016491">
    <property type="term" value="F:oxidoreductase activity"/>
    <property type="evidence" value="ECO:0007669"/>
    <property type="project" value="UniProtKB-KW"/>
</dbReference>
<sequence>MATRYYIRQGGYSDLKATGSIYEQTIGRSSLFEILFPGHQAEPEPFTKWVARLFWKRYWMLGYSLKVLAATDENDGSGPRQAQGSEKLVGFTWWVRPVESMSFYERWVSPNAWACYTMSTLIKYLNLFFPVAGLDFGPLAATNRIFDPITDGLRNTPRRRSAWFLSAICVDPKYQGKGLGKMLLLDGLSEADRAGVATWIIGLAGVEDFYTRHGFVEAGRVNVEDFEAWDDNVIATARDPASLEHFTKKYGPDRVYAFALDVTDSDQVFSVVKDAHKVFGRIDIVVNNAGFAQTASLEDMDVESFKRQVDTNFFGTVWVTKAVVPIMREQGSGHIIQISSVGGRLGTPGMSGYQSAKWAVGGLTTVLAAEVAPFGIKTTVLEPGGMKTDWAGSSMEHGVMSEPYKQTVGAFEELRKTYEPHWTPPEKVANAVVLLSKVEDPPLRLLVCPETPQIAKAAAAKLAESDAKWENFSINLTL</sequence>
<evidence type="ECO:0000256" key="1">
    <source>
        <dbReference type="ARBA" id="ARBA00006484"/>
    </source>
</evidence>
<evidence type="ECO:0000313" key="5">
    <source>
        <dbReference type="EMBL" id="CEO45999.1"/>
    </source>
</evidence>
<dbReference type="InterPro" id="IPR036291">
    <property type="entry name" value="NAD(P)-bd_dom_sf"/>
</dbReference>
<dbReference type="InterPro" id="IPR016181">
    <property type="entry name" value="Acyl_CoA_acyltransferase"/>
</dbReference>
<comment type="similarity">
    <text evidence="1 3">Belongs to the short-chain dehydrogenases/reductases (SDR) family.</text>
</comment>